<name>A0A0A0L4Z6_CUCSA</name>
<dbReference type="Gramene" id="KGN56094">
    <property type="protein sequence ID" value="KGN56094"/>
    <property type="gene ID" value="Csa_3G073855"/>
</dbReference>
<proteinExistence type="predicted"/>
<sequence>MRIWQSPAPAADTVAGTSGVRRSGMQWLLMRGCVGERQIGFMKNSFLISIPPTTCMPPPLVDGVHKSALALSLSPSLTICLSGPPSPCGTPSFSCRKYW</sequence>
<gene>
    <name evidence="1" type="ORF">Csa_3G073855</name>
</gene>
<evidence type="ECO:0000313" key="1">
    <source>
        <dbReference type="EMBL" id="KGN56094.1"/>
    </source>
</evidence>
<protein>
    <submittedName>
        <fullName evidence="1">Uncharacterized protein</fullName>
    </submittedName>
</protein>
<evidence type="ECO:0000313" key="2">
    <source>
        <dbReference type="Proteomes" id="UP000029981"/>
    </source>
</evidence>
<dbReference type="EMBL" id="CM002924">
    <property type="protein sequence ID" value="KGN56094.1"/>
    <property type="molecule type" value="Genomic_DNA"/>
</dbReference>
<reference evidence="1 2" key="3">
    <citation type="journal article" date="2010" name="BMC Genomics">
        <title>Transcriptome sequencing and comparative analysis of cucumber flowers with different sex types.</title>
        <authorList>
            <person name="Guo S."/>
            <person name="Zheng Y."/>
            <person name="Joung J.G."/>
            <person name="Liu S."/>
            <person name="Zhang Z."/>
            <person name="Crasta O.R."/>
            <person name="Sobral B.W."/>
            <person name="Xu Y."/>
            <person name="Huang S."/>
            <person name="Fei Z."/>
        </authorList>
    </citation>
    <scope>NUCLEOTIDE SEQUENCE [LARGE SCALE GENOMIC DNA]</scope>
    <source>
        <strain evidence="2">cv. 9930</strain>
    </source>
</reference>
<reference evidence="1 2" key="1">
    <citation type="journal article" date="2009" name="Nat. Genet.">
        <title>The genome of the cucumber, Cucumis sativus L.</title>
        <authorList>
            <person name="Huang S."/>
            <person name="Li R."/>
            <person name="Zhang Z."/>
            <person name="Li L."/>
            <person name="Gu X."/>
            <person name="Fan W."/>
            <person name="Lucas W.J."/>
            <person name="Wang X."/>
            <person name="Xie B."/>
            <person name="Ni P."/>
            <person name="Ren Y."/>
            <person name="Zhu H."/>
            <person name="Li J."/>
            <person name="Lin K."/>
            <person name="Jin W."/>
            <person name="Fei Z."/>
            <person name="Li G."/>
            <person name="Staub J."/>
            <person name="Kilian A."/>
            <person name="van der Vossen E.A."/>
            <person name="Wu Y."/>
            <person name="Guo J."/>
            <person name="He J."/>
            <person name="Jia Z."/>
            <person name="Ren Y."/>
            <person name="Tian G."/>
            <person name="Lu Y."/>
            <person name="Ruan J."/>
            <person name="Qian W."/>
            <person name="Wang M."/>
            <person name="Huang Q."/>
            <person name="Li B."/>
            <person name="Xuan Z."/>
            <person name="Cao J."/>
            <person name="Asan"/>
            <person name="Wu Z."/>
            <person name="Zhang J."/>
            <person name="Cai Q."/>
            <person name="Bai Y."/>
            <person name="Zhao B."/>
            <person name="Han Y."/>
            <person name="Li Y."/>
            <person name="Li X."/>
            <person name="Wang S."/>
            <person name="Shi Q."/>
            <person name="Liu S."/>
            <person name="Cho W.K."/>
            <person name="Kim J.Y."/>
            <person name="Xu Y."/>
            <person name="Heller-Uszynska K."/>
            <person name="Miao H."/>
            <person name="Cheng Z."/>
            <person name="Zhang S."/>
            <person name="Wu J."/>
            <person name="Yang Y."/>
            <person name="Kang H."/>
            <person name="Li M."/>
            <person name="Liang H."/>
            <person name="Ren X."/>
            <person name="Shi Z."/>
            <person name="Wen M."/>
            <person name="Jian M."/>
            <person name="Yang H."/>
            <person name="Zhang G."/>
            <person name="Yang Z."/>
            <person name="Chen R."/>
            <person name="Liu S."/>
            <person name="Li J."/>
            <person name="Ma L."/>
            <person name="Liu H."/>
            <person name="Zhou Y."/>
            <person name="Zhao J."/>
            <person name="Fang X."/>
            <person name="Li G."/>
            <person name="Fang L."/>
            <person name="Li Y."/>
            <person name="Liu D."/>
            <person name="Zheng H."/>
            <person name="Zhang Y."/>
            <person name="Qin N."/>
            <person name="Li Z."/>
            <person name="Yang G."/>
            <person name="Yang S."/>
            <person name="Bolund L."/>
            <person name="Kristiansen K."/>
            <person name="Zheng H."/>
            <person name="Li S."/>
            <person name="Zhang X."/>
            <person name="Yang H."/>
            <person name="Wang J."/>
            <person name="Sun R."/>
            <person name="Zhang B."/>
            <person name="Jiang S."/>
            <person name="Wang J."/>
            <person name="Du Y."/>
            <person name="Li S."/>
        </authorList>
    </citation>
    <scope>NUCLEOTIDE SEQUENCE [LARGE SCALE GENOMIC DNA]</scope>
    <source>
        <strain evidence="2">cv. 9930</strain>
    </source>
</reference>
<dbReference type="Proteomes" id="UP000029981">
    <property type="component" value="Chromosome 3"/>
</dbReference>
<keyword evidence="2" id="KW-1185">Reference proteome</keyword>
<reference evidence="1 2" key="4">
    <citation type="journal article" date="2011" name="BMC Genomics">
        <title>RNA-Seq improves annotation of protein-coding genes in the cucumber genome.</title>
        <authorList>
            <person name="Li Z."/>
            <person name="Zhang Z."/>
            <person name="Yan P."/>
            <person name="Huang S."/>
            <person name="Fei Z."/>
            <person name="Lin K."/>
        </authorList>
    </citation>
    <scope>NUCLEOTIDE SEQUENCE [LARGE SCALE GENOMIC DNA]</scope>
    <source>
        <strain evidence="2">cv. 9930</strain>
    </source>
</reference>
<organism evidence="1 2">
    <name type="scientific">Cucumis sativus</name>
    <name type="common">Cucumber</name>
    <dbReference type="NCBI Taxonomy" id="3659"/>
    <lineage>
        <taxon>Eukaryota</taxon>
        <taxon>Viridiplantae</taxon>
        <taxon>Streptophyta</taxon>
        <taxon>Embryophyta</taxon>
        <taxon>Tracheophyta</taxon>
        <taxon>Spermatophyta</taxon>
        <taxon>Magnoliopsida</taxon>
        <taxon>eudicotyledons</taxon>
        <taxon>Gunneridae</taxon>
        <taxon>Pentapetalae</taxon>
        <taxon>rosids</taxon>
        <taxon>fabids</taxon>
        <taxon>Cucurbitales</taxon>
        <taxon>Cucurbitaceae</taxon>
        <taxon>Benincaseae</taxon>
        <taxon>Cucumis</taxon>
    </lineage>
</organism>
<accession>A0A0A0L4Z6</accession>
<dbReference type="AlphaFoldDB" id="A0A0A0L4Z6"/>
<reference evidence="1 2" key="2">
    <citation type="journal article" date="2009" name="PLoS ONE">
        <title>An integrated genetic and cytogenetic map of the cucumber genome.</title>
        <authorList>
            <person name="Ren Y."/>
            <person name="Zhang Z."/>
            <person name="Liu J."/>
            <person name="Staub J.E."/>
            <person name="Han Y."/>
            <person name="Cheng Z."/>
            <person name="Li X."/>
            <person name="Lu J."/>
            <person name="Miao H."/>
            <person name="Kang H."/>
            <person name="Xie B."/>
            <person name="Gu X."/>
            <person name="Wang X."/>
            <person name="Du Y."/>
            <person name="Jin W."/>
            <person name="Huang S."/>
        </authorList>
    </citation>
    <scope>NUCLEOTIDE SEQUENCE [LARGE SCALE GENOMIC DNA]</scope>
    <source>
        <strain evidence="2">cv. 9930</strain>
    </source>
</reference>